<sequence length="45" mass="4601">MADGGAASQDESSAAAAAAAGNHYSILHIHIHTQPRLPLPPRDLA</sequence>
<organism evidence="1 2">
    <name type="scientific">Cervus hanglu yarkandensis</name>
    <name type="common">Yarkand deer</name>
    <dbReference type="NCBI Taxonomy" id="84702"/>
    <lineage>
        <taxon>Eukaryota</taxon>
        <taxon>Metazoa</taxon>
        <taxon>Chordata</taxon>
        <taxon>Craniata</taxon>
        <taxon>Vertebrata</taxon>
        <taxon>Euteleostomi</taxon>
        <taxon>Mammalia</taxon>
        <taxon>Eutheria</taxon>
        <taxon>Laurasiatheria</taxon>
        <taxon>Artiodactyla</taxon>
        <taxon>Ruminantia</taxon>
        <taxon>Pecora</taxon>
        <taxon>Cervidae</taxon>
        <taxon>Cervinae</taxon>
        <taxon>Cervus</taxon>
    </lineage>
</organism>
<comment type="caution">
    <text evidence="1">The sequence shown here is derived from an EMBL/GenBank/DDBJ whole genome shotgun (WGS) entry which is preliminary data.</text>
</comment>
<keyword evidence="2" id="KW-1185">Reference proteome</keyword>
<evidence type="ECO:0000313" key="1">
    <source>
        <dbReference type="EMBL" id="KAF4008708.1"/>
    </source>
</evidence>
<name>A0A833W3J0_9CERV</name>
<protein>
    <submittedName>
        <fullName evidence="1">Uncharacterized protein</fullName>
    </submittedName>
</protein>
<dbReference type="EMBL" id="WMHW01006077">
    <property type="protein sequence ID" value="KAF4008708.1"/>
    <property type="molecule type" value="Genomic_DNA"/>
</dbReference>
<dbReference type="Proteomes" id="UP000631465">
    <property type="component" value="Unassembled WGS sequence"/>
</dbReference>
<dbReference type="AlphaFoldDB" id="A0A833W3J0"/>
<proteinExistence type="predicted"/>
<reference evidence="1 2" key="1">
    <citation type="submission" date="2019-10" db="EMBL/GenBank/DDBJ databases">
        <title>Chromosome-level genome assembly of Tarim red deer.</title>
        <authorList>
            <person name="Ba H."/>
        </authorList>
    </citation>
    <scope>NUCLEOTIDE SEQUENCE [LARGE SCALE GENOMIC DNA]</scope>
    <source>
        <strain evidence="1">CEY-2017</strain>
        <tissue evidence="1">Blood</tissue>
    </source>
</reference>
<evidence type="ECO:0000313" key="2">
    <source>
        <dbReference type="Proteomes" id="UP000631465"/>
    </source>
</evidence>
<accession>A0A833W3J0</accession>
<gene>
    <name evidence="1" type="ORF">G4228_020498</name>
</gene>